<evidence type="ECO:0000256" key="1">
    <source>
        <dbReference type="ARBA" id="ARBA00004651"/>
    </source>
</evidence>
<dbReference type="HOGENOM" id="CLU_635029_0_0_1"/>
<feature type="transmembrane region" description="Helical" evidence="9">
    <location>
        <begin position="378"/>
        <end position="401"/>
    </location>
</feature>
<evidence type="ECO:0000256" key="9">
    <source>
        <dbReference type="SAM" id="Phobius"/>
    </source>
</evidence>
<keyword evidence="3" id="KW-1003">Cell membrane</keyword>
<evidence type="ECO:0000256" key="8">
    <source>
        <dbReference type="ARBA" id="ARBA00023180"/>
    </source>
</evidence>
<protein>
    <recommendedName>
        <fullName evidence="10">Ionotropic glutamate receptor C-terminal domain-containing protein</fullName>
    </recommendedName>
</protein>
<dbReference type="InterPro" id="IPR052192">
    <property type="entry name" value="Insect_Ionotropic_Sensory_Rcpt"/>
</dbReference>
<evidence type="ECO:0000256" key="6">
    <source>
        <dbReference type="ARBA" id="ARBA00023136"/>
    </source>
</evidence>
<dbReference type="EMBL" id="GL732543">
    <property type="protein sequence ID" value="EFX81538.1"/>
    <property type="molecule type" value="Genomic_DNA"/>
</dbReference>
<feature type="transmembrane region" description="Helical" evidence="9">
    <location>
        <begin position="74"/>
        <end position="94"/>
    </location>
</feature>
<evidence type="ECO:0000256" key="4">
    <source>
        <dbReference type="ARBA" id="ARBA00022692"/>
    </source>
</evidence>
<dbReference type="GO" id="GO:0050906">
    <property type="term" value="P:detection of stimulus involved in sensory perception"/>
    <property type="evidence" value="ECO:0007669"/>
    <property type="project" value="UniProtKB-ARBA"/>
</dbReference>
<dbReference type="GO" id="GO:0005886">
    <property type="term" value="C:plasma membrane"/>
    <property type="evidence" value="ECO:0007669"/>
    <property type="project" value="UniProtKB-SubCell"/>
</dbReference>
<evidence type="ECO:0000313" key="11">
    <source>
        <dbReference type="EMBL" id="EFX81538.1"/>
    </source>
</evidence>
<dbReference type="SUPFAM" id="SSF53850">
    <property type="entry name" value="Periplasmic binding protein-like II"/>
    <property type="match status" value="1"/>
</dbReference>
<accession>E9GG88</accession>
<keyword evidence="5 9" id="KW-1133">Transmembrane helix</keyword>
<name>E9GG88_DAPPU</name>
<keyword evidence="12" id="KW-1185">Reference proteome</keyword>
<feature type="transmembrane region" description="Helical" evidence="9">
    <location>
        <begin position="6"/>
        <end position="24"/>
    </location>
</feature>
<evidence type="ECO:0000256" key="7">
    <source>
        <dbReference type="ARBA" id="ARBA00023170"/>
    </source>
</evidence>
<comment type="subcellular location">
    <subcellularLocation>
        <location evidence="1">Cell membrane</location>
        <topology evidence="1">Multi-pass membrane protein</topology>
    </subcellularLocation>
</comment>
<feature type="transmembrane region" description="Helical" evidence="9">
    <location>
        <begin position="250"/>
        <end position="268"/>
    </location>
</feature>
<evidence type="ECO:0000313" key="12">
    <source>
        <dbReference type="Proteomes" id="UP000000305"/>
    </source>
</evidence>
<dbReference type="Proteomes" id="UP000000305">
    <property type="component" value="Unassembled WGS sequence"/>
</dbReference>
<gene>
    <name evidence="11" type="ORF">DAPPUDRAFT_102366</name>
</gene>
<keyword evidence="7" id="KW-0675">Receptor</keyword>
<dbReference type="PANTHER" id="PTHR42643">
    <property type="entry name" value="IONOTROPIC RECEPTOR 20A-RELATED"/>
    <property type="match status" value="1"/>
</dbReference>
<comment type="similarity">
    <text evidence="2">Belongs to the glutamate-gated ion channel (TC 1.A.10.1) family.</text>
</comment>
<evidence type="ECO:0000256" key="5">
    <source>
        <dbReference type="ARBA" id="ARBA00022989"/>
    </source>
</evidence>
<evidence type="ECO:0000259" key="10">
    <source>
        <dbReference type="Pfam" id="PF00060"/>
    </source>
</evidence>
<keyword evidence="4 9" id="KW-0812">Transmembrane</keyword>
<evidence type="ECO:0000256" key="2">
    <source>
        <dbReference type="ARBA" id="ARBA00008685"/>
    </source>
</evidence>
<dbReference type="InterPro" id="IPR001320">
    <property type="entry name" value="Iontro_rcpt_C"/>
</dbReference>
<dbReference type="GO" id="GO:0015276">
    <property type="term" value="F:ligand-gated monoatomic ion channel activity"/>
    <property type="evidence" value="ECO:0007669"/>
    <property type="project" value="InterPro"/>
</dbReference>
<dbReference type="AlphaFoldDB" id="E9GG88"/>
<dbReference type="PANTHER" id="PTHR42643:SF24">
    <property type="entry name" value="IONOTROPIC RECEPTOR 60A"/>
    <property type="match status" value="1"/>
</dbReference>
<organism evidence="11 12">
    <name type="scientific">Daphnia pulex</name>
    <name type="common">Water flea</name>
    <dbReference type="NCBI Taxonomy" id="6669"/>
    <lineage>
        <taxon>Eukaryota</taxon>
        <taxon>Metazoa</taxon>
        <taxon>Ecdysozoa</taxon>
        <taxon>Arthropoda</taxon>
        <taxon>Crustacea</taxon>
        <taxon>Branchiopoda</taxon>
        <taxon>Diplostraca</taxon>
        <taxon>Cladocera</taxon>
        <taxon>Anomopoda</taxon>
        <taxon>Daphniidae</taxon>
        <taxon>Daphnia</taxon>
    </lineage>
</organism>
<proteinExistence type="inferred from homology"/>
<dbReference type="Pfam" id="PF00060">
    <property type="entry name" value="Lig_chan"/>
    <property type="match status" value="1"/>
</dbReference>
<sequence length="432" mass="48382">MIAGLAGLSLILNFSIVVLFNLWIQGSHAVMDFETHLVFGKHFRIGTAEIPPYITIKHNENGTVNEVDGFVHQIVLFLAGLSISSLLATIPAFVLTMPATEIDFIATGLGVTLSRSHAIDFTFPFENEPINLLIPYPKKDSTLASILAPFEYKVWILIAVSLIVGAYMLSWSGYIKARWFTPSNQYDGIRLEMARRRGRISDNLMFLLSVLVNRKASICYRLNIILQVLFSRFNYTWSPYIAGYQVPPGFGVAFRILVAGWCLSAIVLSNSYNQSIKSFLMTPKYKSVVRSLDDLTASSEYAFVVKKYSSIWANMIEANKGPFAKIGNILRKNPENSLDTLDDITNLVINQKKVLGQKNRCSAPISTKPSSKNEKLTFDYLSGAFLLLGVGLIMSIVAFLIELFTHHYCCCRQRNNKRPLPGIEALTDEYLC</sequence>
<keyword evidence="8" id="KW-0325">Glycoprotein</keyword>
<feature type="transmembrane region" description="Helical" evidence="9">
    <location>
        <begin position="154"/>
        <end position="175"/>
    </location>
</feature>
<dbReference type="InParanoid" id="E9GG88"/>
<dbReference type="KEGG" id="dpx:DAPPUDRAFT_102366"/>
<feature type="domain" description="Ionotropic glutamate receptor C-terminal" evidence="10">
    <location>
        <begin position="230"/>
        <end position="392"/>
    </location>
</feature>
<dbReference type="Gene3D" id="1.10.287.70">
    <property type="match status" value="1"/>
</dbReference>
<keyword evidence="6 9" id="KW-0472">Membrane</keyword>
<dbReference type="PhylomeDB" id="E9GG88"/>
<dbReference type="OrthoDB" id="6357062at2759"/>
<reference evidence="11 12" key="1">
    <citation type="journal article" date="2011" name="Science">
        <title>The ecoresponsive genome of Daphnia pulex.</title>
        <authorList>
            <person name="Colbourne J.K."/>
            <person name="Pfrender M.E."/>
            <person name="Gilbert D."/>
            <person name="Thomas W.K."/>
            <person name="Tucker A."/>
            <person name="Oakley T.H."/>
            <person name="Tokishita S."/>
            <person name="Aerts A."/>
            <person name="Arnold G.J."/>
            <person name="Basu M.K."/>
            <person name="Bauer D.J."/>
            <person name="Caceres C.E."/>
            <person name="Carmel L."/>
            <person name="Casola C."/>
            <person name="Choi J.H."/>
            <person name="Detter J.C."/>
            <person name="Dong Q."/>
            <person name="Dusheyko S."/>
            <person name="Eads B.D."/>
            <person name="Frohlich T."/>
            <person name="Geiler-Samerotte K.A."/>
            <person name="Gerlach D."/>
            <person name="Hatcher P."/>
            <person name="Jogdeo S."/>
            <person name="Krijgsveld J."/>
            <person name="Kriventseva E.V."/>
            <person name="Kultz D."/>
            <person name="Laforsch C."/>
            <person name="Lindquist E."/>
            <person name="Lopez J."/>
            <person name="Manak J.R."/>
            <person name="Muller J."/>
            <person name="Pangilinan J."/>
            <person name="Patwardhan R.P."/>
            <person name="Pitluck S."/>
            <person name="Pritham E.J."/>
            <person name="Rechtsteiner A."/>
            <person name="Rho M."/>
            <person name="Rogozin I.B."/>
            <person name="Sakarya O."/>
            <person name="Salamov A."/>
            <person name="Schaack S."/>
            <person name="Shapiro H."/>
            <person name="Shiga Y."/>
            <person name="Skalitzky C."/>
            <person name="Smith Z."/>
            <person name="Souvorov A."/>
            <person name="Sung W."/>
            <person name="Tang Z."/>
            <person name="Tsuchiya D."/>
            <person name="Tu H."/>
            <person name="Vos H."/>
            <person name="Wang M."/>
            <person name="Wolf Y.I."/>
            <person name="Yamagata H."/>
            <person name="Yamada T."/>
            <person name="Ye Y."/>
            <person name="Shaw J.R."/>
            <person name="Andrews J."/>
            <person name="Crease T.J."/>
            <person name="Tang H."/>
            <person name="Lucas S.M."/>
            <person name="Robertson H.M."/>
            <person name="Bork P."/>
            <person name="Koonin E.V."/>
            <person name="Zdobnov E.M."/>
            <person name="Grigoriev I.V."/>
            <person name="Lynch M."/>
            <person name="Boore J.L."/>
        </authorList>
    </citation>
    <scope>NUCLEOTIDE SEQUENCE [LARGE SCALE GENOMIC DNA]</scope>
</reference>
<evidence type="ECO:0000256" key="3">
    <source>
        <dbReference type="ARBA" id="ARBA00022475"/>
    </source>
</evidence>